<protein>
    <recommendedName>
        <fullName evidence="13">Sema domain-containing protein</fullName>
    </recommendedName>
</protein>
<dbReference type="FunFam" id="2.20.100.10:FF:000001">
    <property type="entry name" value="semaphorin-5A isoform X1"/>
    <property type="match status" value="1"/>
</dbReference>
<dbReference type="PROSITE" id="PS51004">
    <property type="entry name" value="SEMA"/>
    <property type="match status" value="1"/>
</dbReference>
<reference evidence="14 15" key="1">
    <citation type="journal article" date="2021" name="BMC Biol.">
        <title>Horizontally acquired antibacterial genes associated with adaptive radiation of ladybird beetles.</title>
        <authorList>
            <person name="Li H.S."/>
            <person name="Tang X.F."/>
            <person name="Huang Y.H."/>
            <person name="Xu Z.Y."/>
            <person name="Chen M.L."/>
            <person name="Du X.Y."/>
            <person name="Qiu B.Y."/>
            <person name="Chen P.T."/>
            <person name="Zhang W."/>
            <person name="Slipinski A."/>
            <person name="Escalona H.E."/>
            <person name="Waterhouse R.M."/>
            <person name="Zwick A."/>
            <person name="Pang H."/>
        </authorList>
    </citation>
    <scope>NUCLEOTIDE SEQUENCE [LARGE SCALE GENOMIC DNA]</scope>
    <source>
        <strain evidence="14">SYSU2018</strain>
    </source>
</reference>
<evidence type="ECO:0000256" key="5">
    <source>
        <dbReference type="ARBA" id="ARBA00022902"/>
    </source>
</evidence>
<dbReference type="InterPro" id="IPR016201">
    <property type="entry name" value="PSI"/>
</dbReference>
<keyword evidence="9" id="KW-0325">Glycoprotein</keyword>
<gene>
    <name evidence="14" type="ORF">HHI36_022926</name>
</gene>
<dbReference type="AlphaFoldDB" id="A0ABD2PFF0"/>
<evidence type="ECO:0000256" key="2">
    <source>
        <dbReference type="ARBA" id="ARBA00022692"/>
    </source>
</evidence>
<evidence type="ECO:0000256" key="7">
    <source>
        <dbReference type="ARBA" id="ARBA00023136"/>
    </source>
</evidence>
<keyword evidence="7 11" id="KW-0472">Membrane</keyword>
<keyword evidence="12" id="KW-0732">Signal</keyword>
<dbReference type="GO" id="GO:0007399">
    <property type="term" value="P:nervous system development"/>
    <property type="evidence" value="ECO:0007669"/>
    <property type="project" value="UniProtKB-KW"/>
</dbReference>
<keyword evidence="4" id="KW-0221">Differentiation</keyword>
<feature type="domain" description="Sema" evidence="13">
    <location>
        <begin position="15"/>
        <end position="468"/>
    </location>
</feature>
<dbReference type="PRINTS" id="PR01705">
    <property type="entry name" value="TSP1REPEAT"/>
</dbReference>
<dbReference type="InterPro" id="IPR027231">
    <property type="entry name" value="Semaphorin"/>
</dbReference>
<dbReference type="Gene3D" id="2.130.10.10">
    <property type="entry name" value="YVTN repeat-like/Quinoprotein amine dehydrogenase"/>
    <property type="match status" value="1"/>
</dbReference>
<dbReference type="InterPro" id="IPR036352">
    <property type="entry name" value="Semap_dom_sf"/>
</dbReference>
<dbReference type="EMBL" id="JABFTP020000186">
    <property type="protein sequence ID" value="KAL3289509.1"/>
    <property type="molecule type" value="Genomic_DNA"/>
</dbReference>
<proteinExistence type="predicted"/>
<dbReference type="FunFam" id="2.130.10.10:FF:001151">
    <property type="entry name" value="Semaphorin 5C"/>
    <property type="match status" value="1"/>
</dbReference>
<keyword evidence="8" id="KW-1015">Disulfide bond</keyword>
<evidence type="ECO:0000256" key="11">
    <source>
        <dbReference type="SAM" id="Phobius"/>
    </source>
</evidence>
<dbReference type="SMART" id="SM00209">
    <property type="entry name" value="TSP1"/>
    <property type="match status" value="5"/>
</dbReference>
<dbReference type="InterPro" id="IPR015943">
    <property type="entry name" value="WD40/YVTN_repeat-like_dom_sf"/>
</dbReference>
<evidence type="ECO:0000256" key="8">
    <source>
        <dbReference type="ARBA" id="ARBA00023157"/>
    </source>
</evidence>
<dbReference type="Gene3D" id="2.20.100.10">
    <property type="entry name" value="Thrombospondin type-1 (TSP1) repeat"/>
    <property type="match status" value="5"/>
</dbReference>
<evidence type="ECO:0000256" key="4">
    <source>
        <dbReference type="ARBA" id="ARBA00022782"/>
    </source>
</evidence>
<dbReference type="PROSITE" id="PS50092">
    <property type="entry name" value="TSP1"/>
    <property type="match status" value="5"/>
</dbReference>
<accession>A0ABD2PFF0</accession>
<evidence type="ECO:0000256" key="6">
    <source>
        <dbReference type="ARBA" id="ARBA00022989"/>
    </source>
</evidence>
<dbReference type="Gene3D" id="3.30.1680.10">
    <property type="entry name" value="ligand-binding face of the semaphorins, domain 2"/>
    <property type="match status" value="1"/>
</dbReference>
<keyword evidence="3" id="KW-0677">Repeat</keyword>
<evidence type="ECO:0000256" key="12">
    <source>
        <dbReference type="SAM" id="SignalP"/>
    </source>
</evidence>
<feature type="chain" id="PRO_5044874882" description="Sema domain-containing protein" evidence="12">
    <location>
        <begin position="23"/>
        <end position="1038"/>
    </location>
</feature>
<evidence type="ECO:0000313" key="15">
    <source>
        <dbReference type="Proteomes" id="UP001516400"/>
    </source>
</evidence>
<dbReference type="InterPro" id="IPR036383">
    <property type="entry name" value="TSP1_rpt_sf"/>
</dbReference>
<name>A0ABD2PFF0_9CUCU</name>
<dbReference type="Pfam" id="PF01403">
    <property type="entry name" value="Sema"/>
    <property type="match status" value="1"/>
</dbReference>
<comment type="caution">
    <text evidence="10">Lacks conserved residue(s) required for the propagation of feature annotation.</text>
</comment>
<evidence type="ECO:0000313" key="14">
    <source>
        <dbReference type="EMBL" id="KAL3289509.1"/>
    </source>
</evidence>
<keyword evidence="2 11" id="KW-0812">Transmembrane</keyword>
<dbReference type="SUPFAM" id="SSF101912">
    <property type="entry name" value="Sema domain"/>
    <property type="match status" value="1"/>
</dbReference>
<evidence type="ECO:0000256" key="3">
    <source>
        <dbReference type="ARBA" id="ARBA00022737"/>
    </source>
</evidence>
<sequence>MAFQSLHLYILMISQLAGSTNAFHDFRFISRQDLYPFVTIFFDSGTTSYSQMLFDISSNEVLVSAKDAIFRLTLPELGLLQKTTWKASKENISKCLTKGQSEDYCHNYIQILQRKGNKLFACGTYAFLPQCTWRKMENISHIIESVNGIAKCPYSPLSNQTNIMLENGDFYYGGPTDFSGSESLLSKTTSSLVTVKTRQYSPLWLNEPQFVGSFETKQFVYFVFREAAVEYMNCGKIVYSRIARVCKNDVGAHNLYGDIWSTFIKARLNCSVSGDYPFYFNEIQGVSYVQEENLVYAIFTTPSNGIGGSAVCAFNLTSINNAFNGPFKYQEGMGAAWHASSTQHREHLECKSTQTRHLLETSKYQLMDSAVQPTTLNPLLVAEQERFTHITTDVVSTKLHKNFHVIYVATLEGIVKKIAILPRTQETCVVEIWETPASVLNPVRNMQFVKQTNSIYITTEEKLFKMPVYHCGRHTSKVSCLNAMDPYCGWNERDETCSLPPDGNALDKYWEQSVVACPVLDSPVDGGWSSWSSWFSCLKKGTDDSSDTCLCQHRTCNNPSPANGGNICTGISISVTNCTIHGGWSDWSAWSACSATCGQATKIRSRTCTNPAPAFGGRVCVGQSTMEAYCSELLPCPIQPKNGGWSEWEPWSTCSVGCGVGFRKRKRRCNNPRPKDGGQYCEGNDTEYEECIVRECEEHRKYIDTEWFRDDNTARGKYIQKRLRIVCKATVKQTSDIRLSFKEEVKLCNNKDQCYQSEVIQKPKWSSWSHWNACSAECGNGVQNRTRYCEGKGCQGSAIEIRQCSRPPCVGEWGCWSEWSPCNASCGWGVQVRTRSCLTGNCKGVDREAQPCELTPCESLLGWENWTSWSLCDEDNAQHRKRKCRTSNPAPEVCQGSSFETRICVTTARNDFSETELQYQSASMSMGMAIAYLLIGAILGLSCGVMLGHIYPKRKKARIPSSPHYINTKQNPYVTVPLHDRSKKNVASTSNNLLNNIHNGTLKSMKCYDYDTMKYGCNGVNNVHNKQELLNDDKFFYD</sequence>
<dbReference type="InterPro" id="IPR001627">
    <property type="entry name" value="Semap_dom"/>
</dbReference>
<keyword evidence="5" id="KW-0524">Neurogenesis</keyword>
<dbReference type="SUPFAM" id="SSF103575">
    <property type="entry name" value="Plexin repeat"/>
    <property type="match status" value="1"/>
</dbReference>
<dbReference type="FunFam" id="2.20.100.10:FF:000021">
    <property type="entry name" value="semaphorin-5B isoform X1"/>
    <property type="match status" value="1"/>
</dbReference>
<dbReference type="SUPFAM" id="SSF82895">
    <property type="entry name" value="TSP-1 type 1 repeat"/>
    <property type="match status" value="4"/>
</dbReference>
<dbReference type="GO" id="GO:0016020">
    <property type="term" value="C:membrane"/>
    <property type="evidence" value="ECO:0007669"/>
    <property type="project" value="UniProtKB-SubCell"/>
</dbReference>
<comment type="subcellular location">
    <subcellularLocation>
        <location evidence="1">Membrane</location>
        <topology evidence="1">Single-pass membrane protein</topology>
    </subcellularLocation>
</comment>
<comment type="caution">
    <text evidence="14">The sequence shown here is derived from an EMBL/GenBank/DDBJ whole genome shotgun (WGS) entry which is preliminary data.</text>
</comment>
<evidence type="ECO:0000256" key="1">
    <source>
        <dbReference type="ARBA" id="ARBA00004167"/>
    </source>
</evidence>
<evidence type="ECO:0000256" key="10">
    <source>
        <dbReference type="PROSITE-ProRule" id="PRU00352"/>
    </source>
</evidence>
<keyword evidence="15" id="KW-1185">Reference proteome</keyword>
<dbReference type="FunFam" id="2.20.100.10:FF:000007">
    <property type="entry name" value="Thrombospondin 1"/>
    <property type="match status" value="1"/>
</dbReference>
<evidence type="ECO:0000259" key="13">
    <source>
        <dbReference type="PROSITE" id="PS51004"/>
    </source>
</evidence>
<dbReference type="SMART" id="SM00423">
    <property type="entry name" value="PSI"/>
    <property type="match status" value="1"/>
</dbReference>
<dbReference type="InterPro" id="IPR000884">
    <property type="entry name" value="TSP1_rpt"/>
</dbReference>
<dbReference type="PANTHER" id="PTHR11036">
    <property type="entry name" value="SEMAPHORIN"/>
    <property type="match status" value="1"/>
</dbReference>
<dbReference type="GO" id="GO:0030154">
    <property type="term" value="P:cell differentiation"/>
    <property type="evidence" value="ECO:0007669"/>
    <property type="project" value="UniProtKB-KW"/>
</dbReference>
<dbReference type="SMART" id="SM00630">
    <property type="entry name" value="Sema"/>
    <property type="match status" value="1"/>
</dbReference>
<feature type="signal peptide" evidence="12">
    <location>
        <begin position="1"/>
        <end position="22"/>
    </location>
</feature>
<evidence type="ECO:0000256" key="9">
    <source>
        <dbReference type="ARBA" id="ARBA00023180"/>
    </source>
</evidence>
<dbReference type="Pfam" id="PF00090">
    <property type="entry name" value="TSP_1"/>
    <property type="match status" value="5"/>
</dbReference>
<feature type="transmembrane region" description="Helical" evidence="11">
    <location>
        <begin position="929"/>
        <end position="951"/>
    </location>
</feature>
<organism evidence="14 15">
    <name type="scientific">Cryptolaemus montrouzieri</name>
    <dbReference type="NCBI Taxonomy" id="559131"/>
    <lineage>
        <taxon>Eukaryota</taxon>
        <taxon>Metazoa</taxon>
        <taxon>Ecdysozoa</taxon>
        <taxon>Arthropoda</taxon>
        <taxon>Hexapoda</taxon>
        <taxon>Insecta</taxon>
        <taxon>Pterygota</taxon>
        <taxon>Neoptera</taxon>
        <taxon>Endopterygota</taxon>
        <taxon>Coleoptera</taxon>
        <taxon>Polyphaga</taxon>
        <taxon>Cucujiformia</taxon>
        <taxon>Coccinelloidea</taxon>
        <taxon>Coccinellidae</taxon>
        <taxon>Scymninae</taxon>
        <taxon>Scymnini</taxon>
        <taxon>Cryptolaemus</taxon>
    </lineage>
</organism>
<dbReference type="PANTHER" id="PTHR11036:SF79">
    <property type="entry name" value="SEMAPHORIN 5C, ISOFORM A"/>
    <property type="match status" value="1"/>
</dbReference>
<keyword evidence="6 11" id="KW-1133">Transmembrane helix</keyword>
<dbReference type="Proteomes" id="UP001516400">
    <property type="component" value="Unassembled WGS sequence"/>
</dbReference>